<sequence length="80" mass="9782">LIDCHSPKSHRSLLSYGSRRPVTPVLHIPKMSKQGLKRWLDARDAYLGHQYPYVIEKFKHLRRRRQRQQRRKPQPTKEYY</sequence>
<accession>A0A821X7X4</accession>
<proteinExistence type="predicted"/>
<keyword evidence="3" id="KW-1185">Reference proteome</keyword>
<evidence type="ECO:0000313" key="2">
    <source>
        <dbReference type="EMBL" id="CAF4938421.1"/>
    </source>
</evidence>
<dbReference type="AlphaFoldDB" id="A0A821X7X4"/>
<organism evidence="2 3">
    <name type="scientific">Rotaria socialis</name>
    <dbReference type="NCBI Taxonomy" id="392032"/>
    <lineage>
        <taxon>Eukaryota</taxon>
        <taxon>Metazoa</taxon>
        <taxon>Spiralia</taxon>
        <taxon>Gnathifera</taxon>
        <taxon>Rotifera</taxon>
        <taxon>Eurotatoria</taxon>
        <taxon>Bdelloidea</taxon>
        <taxon>Philodinida</taxon>
        <taxon>Philodinidae</taxon>
        <taxon>Rotaria</taxon>
    </lineage>
</organism>
<dbReference type="EMBL" id="CAJOBP010088259">
    <property type="protein sequence ID" value="CAF4938421.1"/>
    <property type="molecule type" value="Genomic_DNA"/>
</dbReference>
<feature type="non-terminal residue" evidence="2">
    <location>
        <position position="80"/>
    </location>
</feature>
<evidence type="ECO:0000313" key="3">
    <source>
        <dbReference type="Proteomes" id="UP000663873"/>
    </source>
</evidence>
<feature type="region of interest" description="Disordered" evidence="1">
    <location>
        <begin position="61"/>
        <end position="80"/>
    </location>
</feature>
<evidence type="ECO:0000256" key="1">
    <source>
        <dbReference type="SAM" id="MobiDB-lite"/>
    </source>
</evidence>
<reference evidence="2" key="1">
    <citation type="submission" date="2021-02" db="EMBL/GenBank/DDBJ databases">
        <authorList>
            <person name="Nowell W R."/>
        </authorList>
    </citation>
    <scope>NUCLEOTIDE SEQUENCE</scope>
</reference>
<comment type="caution">
    <text evidence="2">The sequence shown here is derived from an EMBL/GenBank/DDBJ whole genome shotgun (WGS) entry which is preliminary data.</text>
</comment>
<protein>
    <submittedName>
        <fullName evidence="2">Uncharacterized protein</fullName>
    </submittedName>
</protein>
<gene>
    <name evidence="2" type="ORF">UJA718_LOCUS47205</name>
</gene>
<feature type="compositionally biased region" description="Basic residues" evidence="1">
    <location>
        <begin position="61"/>
        <end position="74"/>
    </location>
</feature>
<feature type="non-terminal residue" evidence="2">
    <location>
        <position position="1"/>
    </location>
</feature>
<name>A0A821X7X4_9BILA</name>
<dbReference type="Proteomes" id="UP000663873">
    <property type="component" value="Unassembled WGS sequence"/>
</dbReference>